<dbReference type="PANTHER" id="PTHR11264:SF0">
    <property type="entry name" value="URACIL-DNA GLYCOSYLASE"/>
    <property type="match status" value="1"/>
</dbReference>
<evidence type="ECO:0000313" key="1">
    <source>
        <dbReference type="EMBL" id="BBU69362.1"/>
    </source>
</evidence>
<proteinExistence type="predicted"/>
<dbReference type="Proteomes" id="UP000463961">
    <property type="component" value="Chromosome"/>
</dbReference>
<gene>
    <name evidence="1" type="ORF">ICHIAU1_16450</name>
</gene>
<dbReference type="OrthoDB" id="9804372at2"/>
<dbReference type="EMBL" id="AP022345">
    <property type="protein sequence ID" value="BBU69362.1"/>
    <property type="molecule type" value="Genomic_DNA"/>
</dbReference>
<organism evidence="1 2">
    <name type="scientific">Fluviibacter phosphoraccumulans</name>
    <dbReference type="NCBI Taxonomy" id="1751046"/>
    <lineage>
        <taxon>Bacteria</taxon>
        <taxon>Pseudomonadati</taxon>
        <taxon>Pseudomonadota</taxon>
        <taxon>Betaproteobacteria</taxon>
        <taxon>Rhodocyclales</taxon>
        <taxon>Fluviibacteraceae</taxon>
        <taxon>Fluviibacter</taxon>
    </lineage>
</organism>
<dbReference type="InterPro" id="IPR036895">
    <property type="entry name" value="Uracil-DNA_glycosylase-like_sf"/>
</dbReference>
<dbReference type="AlphaFoldDB" id="A0A679HTF1"/>
<dbReference type="GO" id="GO:0004844">
    <property type="term" value="F:uracil DNA N-glycosylase activity"/>
    <property type="evidence" value="ECO:0007669"/>
    <property type="project" value="InterPro"/>
</dbReference>
<reference evidence="2" key="1">
    <citation type="submission" date="2020-01" db="EMBL/GenBank/DDBJ databases">
        <title>Phosphoaccumulans saitamaens gen. nov., sp. nov., a polyphosphate accumulating bacterium isolated from surface river water.</title>
        <authorList>
            <person name="Watanabe K."/>
            <person name="Suda W."/>
        </authorList>
    </citation>
    <scope>NUCLEOTIDE SEQUENCE [LARGE SCALE GENOMIC DNA]</scope>
    <source>
        <strain evidence="2">ICHIAU1</strain>
    </source>
</reference>
<dbReference type="SUPFAM" id="SSF52141">
    <property type="entry name" value="Uracil-DNA glycosylase-like"/>
    <property type="match status" value="1"/>
</dbReference>
<accession>A0A679HTF1</accession>
<evidence type="ECO:0000313" key="2">
    <source>
        <dbReference type="Proteomes" id="UP000463961"/>
    </source>
</evidence>
<keyword evidence="2" id="KW-1185">Reference proteome</keyword>
<protein>
    <submittedName>
        <fullName evidence="1">Uncharacterized protein</fullName>
    </submittedName>
</protein>
<dbReference type="RefSeq" id="WP_162049919.1">
    <property type="nucleotide sequence ID" value="NZ_AP019011.1"/>
</dbReference>
<name>A0A679HTF1_9RHOO</name>
<sequence length="226" mass="25131">MSKSDDNQEKWLNEFLEATKGTEWVTKLTAFLGTKEQLRLLFPSDIEPDGSFTPTKGDDGKRRVFEAFRLLSPIDVEYLVIGLDPYPDEKLATGVAFLVPEDSGKPTPPSLKHLTECLFPKNEPNLVKWSQDNGVLLINAALTFPIGGKISGAHLPDWMEFTKAIIRFLKMTKPDIEIIALGKDAANVAKEALIRCCIHPAARGLSKDRFREDWGDYGPCKRGGKG</sequence>
<dbReference type="PANTHER" id="PTHR11264">
    <property type="entry name" value="URACIL-DNA GLYCOSYLASE"/>
    <property type="match status" value="1"/>
</dbReference>
<dbReference type="GO" id="GO:0097510">
    <property type="term" value="P:base-excision repair, AP site formation via deaminated base removal"/>
    <property type="evidence" value="ECO:0007669"/>
    <property type="project" value="TreeGrafter"/>
</dbReference>
<dbReference type="InterPro" id="IPR002043">
    <property type="entry name" value="UDG_fam1"/>
</dbReference>
<dbReference type="Gene3D" id="3.40.470.10">
    <property type="entry name" value="Uracil-DNA glycosylase-like domain"/>
    <property type="match status" value="1"/>
</dbReference>